<name>A0AAD1RB83_PELCU</name>
<dbReference type="Pfam" id="PF14977">
    <property type="entry name" value="FAM194"/>
    <property type="match status" value="1"/>
</dbReference>
<feature type="region of interest" description="Disordered" evidence="1">
    <location>
        <begin position="1"/>
        <end position="59"/>
    </location>
</feature>
<dbReference type="Proteomes" id="UP001295444">
    <property type="component" value="Chromosome 02"/>
</dbReference>
<feature type="compositionally biased region" description="Basic and acidic residues" evidence="1">
    <location>
        <begin position="31"/>
        <end position="43"/>
    </location>
</feature>
<organism evidence="3 4">
    <name type="scientific">Pelobates cultripes</name>
    <name type="common">Western spadefoot toad</name>
    <dbReference type="NCBI Taxonomy" id="61616"/>
    <lineage>
        <taxon>Eukaryota</taxon>
        <taxon>Metazoa</taxon>
        <taxon>Chordata</taxon>
        <taxon>Craniata</taxon>
        <taxon>Vertebrata</taxon>
        <taxon>Euteleostomi</taxon>
        <taxon>Amphibia</taxon>
        <taxon>Batrachia</taxon>
        <taxon>Anura</taxon>
        <taxon>Pelobatoidea</taxon>
        <taxon>Pelobatidae</taxon>
        <taxon>Pelobates</taxon>
    </lineage>
</organism>
<accession>A0AAD1RB83</accession>
<dbReference type="AlphaFoldDB" id="A0AAD1RB83"/>
<evidence type="ECO:0000313" key="3">
    <source>
        <dbReference type="EMBL" id="CAH2247152.1"/>
    </source>
</evidence>
<feature type="compositionally biased region" description="Gly residues" evidence="1">
    <location>
        <begin position="1"/>
        <end position="10"/>
    </location>
</feature>
<evidence type="ECO:0000259" key="2">
    <source>
        <dbReference type="Pfam" id="PF14977"/>
    </source>
</evidence>
<sequence>MEPSAGGMGPTMGELESGPGADKASITQVTDEEKQKDHSKDHNLNQTQGTEPFDKMSLGISVSLQTDTSWLHEHKQEKQSTDSPKYATPPASDSPASDQEDDLYSSLSDDLSELSILCDMEFSSDYMTFFEEQLKTLPRVGPPTIFAYKRESSETDRHLAMSKVLKEKSENELCEFCGNPLKPFPVHYPKDMYFSDELFCCSKFKNMFELLFKEQMHLFKKDSVENISIAPHEPYGSEAERQKAKAKAAERLRQRHLAKFFSSVVMEPTAVSDYGKSMKTISFQLSNTPPELDASTIKPERSSHETDGGAVDDDYFYCDISLTSEKIPLQFVEKYYRTGRKFLTMFPDGTVQIFYPSGNLAVIVVADKQKESVCLVQEDKSNNAGIQAMFASSGKATCYHPNGTVWINITPVGGQYLDNIGRRIRRWKWQSVLSPKPYVQFKPIFISLNHQVGVRIIAQDQMSVSFLAMGKQAKINVGRRDKMQNQVKEIETNIRPYREIAEDELILVAMKIKILRLLNKLNEYLNFPSNKQWDRIKPPSFLTAQAQKVINLCSVCKINKETNSSIQTILGNSQ</sequence>
<feature type="domain" description="FAM194 C-terminal" evidence="2">
    <location>
        <begin position="330"/>
        <end position="535"/>
    </location>
</feature>
<keyword evidence="4" id="KW-1185">Reference proteome</keyword>
<gene>
    <name evidence="3" type="ORF">PECUL_23A002329</name>
</gene>
<evidence type="ECO:0000313" key="4">
    <source>
        <dbReference type="Proteomes" id="UP001295444"/>
    </source>
</evidence>
<protein>
    <recommendedName>
        <fullName evidence="2">FAM194 C-terminal domain-containing protein</fullName>
    </recommendedName>
</protein>
<dbReference type="PANTHER" id="PTHR23093:SF21">
    <property type="entry name" value="GLUTAMATE-RICH PROTEIN 6"/>
    <property type="match status" value="1"/>
</dbReference>
<dbReference type="InterPro" id="IPR029281">
    <property type="entry name" value="FAM194_C"/>
</dbReference>
<evidence type="ECO:0000256" key="1">
    <source>
        <dbReference type="SAM" id="MobiDB-lite"/>
    </source>
</evidence>
<dbReference type="EMBL" id="OW240913">
    <property type="protein sequence ID" value="CAH2247152.1"/>
    <property type="molecule type" value="Genomic_DNA"/>
</dbReference>
<feature type="region of interest" description="Disordered" evidence="1">
    <location>
        <begin position="72"/>
        <end position="105"/>
    </location>
</feature>
<reference evidence="3" key="1">
    <citation type="submission" date="2022-03" db="EMBL/GenBank/DDBJ databases">
        <authorList>
            <person name="Alioto T."/>
            <person name="Alioto T."/>
            <person name="Gomez Garrido J."/>
        </authorList>
    </citation>
    <scope>NUCLEOTIDE SEQUENCE</scope>
</reference>
<proteinExistence type="predicted"/>
<dbReference type="PANTHER" id="PTHR23093">
    <property type="entry name" value="SIMILAR TO CHROMOSOME 3 OPEN READING FRAME 20"/>
    <property type="match status" value="1"/>
</dbReference>